<reference evidence="1" key="1">
    <citation type="submission" date="2023-04" db="EMBL/GenBank/DDBJ databases">
        <title>Draft Genome sequencing of Naganishia species isolated from polar environments using Oxford Nanopore Technology.</title>
        <authorList>
            <person name="Leo P."/>
            <person name="Venkateswaran K."/>
        </authorList>
    </citation>
    <scope>NUCLEOTIDE SEQUENCE</scope>
    <source>
        <strain evidence="1">DBVPG 5303</strain>
    </source>
</reference>
<dbReference type="Proteomes" id="UP001234202">
    <property type="component" value="Unassembled WGS sequence"/>
</dbReference>
<gene>
    <name evidence="1" type="ORF">QFC24_002119</name>
</gene>
<accession>A0ACC2XRV7</accession>
<dbReference type="EMBL" id="JASBWV010000005">
    <property type="protein sequence ID" value="KAJ9126381.1"/>
    <property type="molecule type" value="Genomic_DNA"/>
</dbReference>
<proteinExistence type="predicted"/>
<evidence type="ECO:0000313" key="2">
    <source>
        <dbReference type="Proteomes" id="UP001234202"/>
    </source>
</evidence>
<evidence type="ECO:0000313" key="1">
    <source>
        <dbReference type="EMBL" id="KAJ9126381.1"/>
    </source>
</evidence>
<organism evidence="1 2">
    <name type="scientific">Naganishia onofrii</name>
    <dbReference type="NCBI Taxonomy" id="1851511"/>
    <lineage>
        <taxon>Eukaryota</taxon>
        <taxon>Fungi</taxon>
        <taxon>Dikarya</taxon>
        <taxon>Basidiomycota</taxon>
        <taxon>Agaricomycotina</taxon>
        <taxon>Tremellomycetes</taxon>
        <taxon>Filobasidiales</taxon>
        <taxon>Filobasidiaceae</taxon>
        <taxon>Naganishia</taxon>
    </lineage>
</organism>
<sequence>MYSKPTTRSASKSKGTSSAHEANELDSPTPKASIRNRRRKSAPSVVDPELTETTVGHADGKHAVGKGESKPVRVSGRDLGLSVEGLKEKIGKGLEDLTIQLKPKGNGDYRLIAPGTPLHEIDISSDQLLPHKGSHSGASPKSKASSKAARKAARSWKSWVFGRKFFFPAGILFGLAVSALVFTPLSNIPPEILESLYTDAGNLDMRFPDVKNMLGGMKFPSFDFDLRDLANNLTVVQQTRKVFTNRDFAAGRNLQESEGIKAHHPVILIPGIVSTGLESWSTSEENKSFFRKRLWGTSTMIQAVLSDKKRWIEALSLDPETGLDPVGHKVRAAQGLDAASEFIQGYWVWQPIVQNLAAIGYDTNAMEMAAYDWRLSYMNLEIRDAYFTRLKNKIEMFKKTTGQKSVLTSHSMGGTVVMYFLKWVEAAPEDDIDGLNFGGGGGPDWVEDHISDWVNIAGTLLGVSKSMTAFLSGEMKDTVEIHPAGSWVLEKFFSRKERASLFRKWPGSTSMWMKGTDRIWGNHESAPDDPENATDTHGRFFSFRETTDSEPAASQAPAEGEITPDTPRLNLTMNEAGEYILTHTPNSFQKMYEGNYSNGFETDVQILQENNRDHRKWTNPLEVQLPNAPSMRIHCLYGHGKETERSYWYMQGEFEHDEVHSEGSAPQCTPDELQERANGTLITCRTPLDMPSARRHWIDTEITVEGSLPAVCTSATLFMLLER</sequence>
<comment type="caution">
    <text evidence="1">The sequence shown here is derived from an EMBL/GenBank/DDBJ whole genome shotgun (WGS) entry which is preliminary data.</text>
</comment>
<keyword evidence="2" id="KW-1185">Reference proteome</keyword>
<name>A0ACC2XRV7_9TREE</name>
<protein>
    <submittedName>
        <fullName evidence="1">Uncharacterized protein</fullName>
    </submittedName>
</protein>